<dbReference type="Proteomes" id="UP000033684">
    <property type="component" value="Unassembled WGS sequence"/>
</dbReference>
<comment type="caution">
    <text evidence="1">The sequence shown here is derived from an EMBL/GenBank/DDBJ whole genome shotgun (WGS) entry which is preliminary data.</text>
</comment>
<accession>A0A0F3IJ48</accession>
<dbReference type="AlphaFoldDB" id="A0A0F3IJ48"/>
<evidence type="ECO:0000313" key="2">
    <source>
        <dbReference type="Proteomes" id="UP000033684"/>
    </source>
</evidence>
<gene>
    <name evidence="1" type="ORF">VZ94_17310</name>
</gene>
<keyword evidence="2" id="KW-1185">Reference proteome</keyword>
<organism evidence="1 2">
    <name type="scientific">Methylocucumis oryzae</name>
    <dbReference type="NCBI Taxonomy" id="1632867"/>
    <lineage>
        <taxon>Bacteria</taxon>
        <taxon>Pseudomonadati</taxon>
        <taxon>Pseudomonadota</taxon>
        <taxon>Gammaproteobacteria</taxon>
        <taxon>Methylococcales</taxon>
        <taxon>Methylococcaceae</taxon>
        <taxon>Methylocucumis</taxon>
    </lineage>
</organism>
<evidence type="ECO:0000313" key="1">
    <source>
        <dbReference type="EMBL" id="KJV05559.1"/>
    </source>
</evidence>
<dbReference type="OrthoDB" id="10017943at2"/>
<sequence>MGGSTGGTDNALLRANGTGGATAQASAVIVGDNGEISGYRGNAVTFSGTTAAIDATSVPSGSYVRFTNASAVAATIASSVPADWCCSCAQIGAGQVTFSVTGGTLHNFSTHTKTAGQKAIVTLYCDSNAGSAPQIYLAGTTV</sequence>
<reference evidence="1 2" key="2">
    <citation type="journal article" date="2016" name="Microb. Ecol.">
        <title>Genome Characteristics of a Novel Type I Methanotroph (Sn10-6) Isolated from a Flooded Indian Rice Field.</title>
        <authorList>
            <person name="Rahalkar M.C."/>
            <person name="Pandit P.S."/>
            <person name="Dhakephalkar P.K."/>
            <person name="Pore S."/>
            <person name="Arora P."/>
            <person name="Kapse N."/>
        </authorList>
    </citation>
    <scope>NUCLEOTIDE SEQUENCE [LARGE SCALE GENOMIC DNA]</scope>
    <source>
        <strain evidence="1 2">Sn10-6</strain>
    </source>
</reference>
<name>A0A0F3IJ48_9GAMM</name>
<dbReference type="RefSeq" id="WP_045780179.1">
    <property type="nucleotide sequence ID" value="NZ_LAJX01000207.1"/>
</dbReference>
<dbReference type="EMBL" id="LAJX01000207">
    <property type="protein sequence ID" value="KJV05559.1"/>
    <property type="molecule type" value="Genomic_DNA"/>
</dbReference>
<proteinExistence type="predicted"/>
<reference evidence="2" key="1">
    <citation type="submission" date="2015-03" db="EMBL/GenBank/DDBJ databases">
        <title>Draft genome sequence of a novel methanotroph (Sn10-6) isolated from flooded ricefield rhizosphere in India.</title>
        <authorList>
            <person name="Pandit P.S."/>
            <person name="Pore S.D."/>
            <person name="Arora P."/>
            <person name="Kapse N.G."/>
            <person name="Dhakephalkar P.K."/>
            <person name="Rahalkar M.C."/>
        </authorList>
    </citation>
    <scope>NUCLEOTIDE SEQUENCE [LARGE SCALE GENOMIC DNA]</scope>
    <source>
        <strain evidence="2">Sn10-6</strain>
    </source>
</reference>
<protein>
    <submittedName>
        <fullName evidence="1">Uncharacterized protein</fullName>
    </submittedName>
</protein>